<comment type="caution">
    <text evidence="2">The sequence shown here is derived from an EMBL/GenBank/DDBJ whole genome shotgun (WGS) entry which is preliminary data.</text>
</comment>
<feature type="region of interest" description="Disordered" evidence="1">
    <location>
        <begin position="1"/>
        <end position="99"/>
    </location>
</feature>
<feature type="compositionally biased region" description="Low complexity" evidence="1">
    <location>
        <begin position="53"/>
        <end position="64"/>
    </location>
</feature>
<keyword evidence="3" id="KW-1185">Reference proteome</keyword>
<gene>
    <name evidence="2" type="ORF">ATANTOWER_032021</name>
</gene>
<evidence type="ECO:0000256" key="1">
    <source>
        <dbReference type="SAM" id="MobiDB-lite"/>
    </source>
</evidence>
<sequence length="99" mass="10780">MHHCAQRKDAGPASRRAPQKGHRTLGKEAALPPETQNHQHPGQPSKNDRAKSSRSSSRANATATPHILPYIGRGTVKTTNPKHPPPTRNHPADKQTPPQ</sequence>
<evidence type="ECO:0000313" key="2">
    <source>
        <dbReference type="EMBL" id="MED6234503.1"/>
    </source>
</evidence>
<name>A0ABU7A9J2_9TELE</name>
<proteinExistence type="predicted"/>
<accession>A0ABU7A9J2</accession>
<protein>
    <submittedName>
        <fullName evidence="2">Uncharacterized protein</fullName>
    </submittedName>
</protein>
<feature type="compositionally biased region" description="Basic and acidic residues" evidence="1">
    <location>
        <begin position="1"/>
        <end position="10"/>
    </location>
</feature>
<feature type="compositionally biased region" description="Polar residues" evidence="1">
    <location>
        <begin position="34"/>
        <end position="44"/>
    </location>
</feature>
<dbReference type="Proteomes" id="UP001345963">
    <property type="component" value="Unassembled WGS sequence"/>
</dbReference>
<evidence type="ECO:0000313" key="3">
    <source>
        <dbReference type="Proteomes" id="UP001345963"/>
    </source>
</evidence>
<organism evidence="2 3">
    <name type="scientific">Ataeniobius toweri</name>
    <dbReference type="NCBI Taxonomy" id="208326"/>
    <lineage>
        <taxon>Eukaryota</taxon>
        <taxon>Metazoa</taxon>
        <taxon>Chordata</taxon>
        <taxon>Craniata</taxon>
        <taxon>Vertebrata</taxon>
        <taxon>Euteleostomi</taxon>
        <taxon>Actinopterygii</taxon>
        <taxon>Neopterygii</taxon>
        <taxon>Teleostei</taxon>
        <taxon>Neoteleostei</taxon>
        <taxon>Acanthomorphata</taxon>
        <taxon>Ovalentaria</taxon>
        <taxon>Atherinomorphae</taxon>
        <taxon>Cyprinodontiformes</taxon>
        <taxon>Goodeidae</taxon>
        <taxon>Ataeniobius</taxon>
    </lineage>
</organism>
<reference evidence="2 3" key="1">
    <citation type="submission" date="2021-07" db="EMBL/GenBank/DDBJ databases">
        <authorList>
            <person name="Palmer J.M."/>
        </authorList>
    </citation>
    <scope>NUCLEOTIDE SEQUENCE [LARGE SCALE GENOMIC DNA]</scope>
    <source>
        <strain evidence="2 3">AT_MEX2019</strain>
        <tissue evidence="2">Muscle</tissue>
    </source>
</reference>
<dbReference type="EMBL" id="JAHUTI010009236">
    <property type="protein sequence ID" value="MED6234503.1"/>
    <property type="molecule type" value="Genomic_DNA"/>
</dbReference>